<dbReference type="Pfam" id="PF07179">
    <property type="entry name" value="SseB"/>
    <property type="match status" value="1"/>
</dbReference>
<feature type="region of interest" description="Disordered" evidence="1">
    <location>
        <begin position="293"/>
        <end position="319"/>
    </location>
</feature>
<evidence type="ECO:0000259" key="2">
    <source>
        <dbReference type="Pfam" id="PF07179"/>
    </source>
</evidence>
<comment type="caution">
    <text evidence="3">The sequence shown here is derived from an EMBL/GenBank/DDBJ whole genome shotgun (WGS) entry which is preliminary data.</text>
</comment>
<sequence length="319" mass="33494">MGAWEPAGPFEENLCSAFAAHDLARCLALLRLAQLALPVSPAAAAGREPVAWPAASDSEGTWILAYTSAGAMRAGIGAASPHHRVVTLPELAAGWPDPRWGLAVNPGLPVHLFLRSGTVARLAVPSPAEERLADPGAGLPVMQKLLTPRDLYAYLAEGESRVSGYCHNALDVAHIATPAVLADAVGMASVEGVVTDEGSVNMLRWAAVGLNLYRTPYGGVDEESMAAVDGWLVEEPPFVGLGLAPNVDQVIREYKLDGVGLPHGAEIWELTDAGVQRRRAVYDGDLERWLLVRPRPSGQDSTGAADDGEPGPSAGGDPR</sequence>
<evidence type="ECO:0000256" key="1">
    <source>
        <dbReference type="SAM" id="MobiDB-lite"/>
    </source>
</evidence>
<evidence type="ECO:0000313" key="3">
    <source>
        <dbReference type="EMBL" id="MFC4529493.1"/>
    </source>
</evidence>
<proteinExistence type="predicted"/>
<dbReference type="InterPro" id="IPR009839">
    <property type="entry name" value="SseB_N"/>
</dbReference>
<protein>
    <submittedName>
        <fullName evidence="3">SseB family protein</fullName>
    </submittedName>
</protein>
<gene>
    <name evidence="3" type="ORF">ACFO60_01860</name>
</gene>
<organism evidence="3 4">
    <name type="scientific">Sphaerisporangium dianthi</name>
    <dbReference type="NCBI Taxonomy" id="1436120"/>
    <lineage>
        <taxon>Bacteria</taxon>
        <taxon>Bacillati</taxon>
        <taxon>Actinomycetota</taxon>
        <taxon>Actinomycetes</taxon>
        <taxon>Streptosporangiales</taxon>
        <taxon>Streptosporangiaceae</taxon>
        <taxon>Sphaerisporangium</taxon>
    </lineage>
</organism>
<dbReference type="Proteomes" id="UP001596004">
    <property type="component" value="Unassembled WGS sequence"/>
</dbReference>
<dbReference type="EMBL" id="JBHSFP010000001">
    <property type="protein sequence ID" value="MFC4529493.1"/>
    <property type="molecule type" value="Genomic_DNA"/>
</dbReference>
<reference evidence="4" key="1">
    <citation type="journal article" date="2019" name="Int. J. Syst. Evol. Microbiol.">
        <title>The Global Catalogue of Microorganisms (GCM) 10K type strain sequencing project: providing services to taxonomists for standard genome sequencing and annotation.</title>
        <authorList>
            <consortium name="The Broad Institute Genomics Platform"/>
            <consortium name="The Broad Institute Genome Sequencing Center for Infectious Disease"/>
            <person name="Wu L."/>
            <person name="Ma J."/>
        </authorList>
    </citation>
    <scope>NUCLEOTIDE SEQUENCE [LARGE SCALE GENOMIC DNA]</scope>
    <source>
        <strain evidence="4">CGMCC 4.7132</strain>
    </source>
</reference>
<evidence type="ECO:0000313" key="4">
    <source>
        <dbReference type="Proteomes" id="UP001596004"/>
    </source>
</evidence>
<name>A0ABV9C9R4_9ACTN</name>
<dbReference type="RefSeq" id="WP_380836029.1">
    <property type="nucleotide sequence ID" value="NZ_JBHSFP010000001.1"/>
</dbReference>
<feature type="domain" description="SseB protein N-terminal" evidence="2">
    <location>
        <begin position="20"/>
        <end position="119"/>
    </location>
</feature>
<accession>A0ABV9C9R4</accession>
<keyword evidence="4" id="KW-1185">Reference proteome</keyword>